<dbReference type="Proteomes" id="UP000249936">
    <property type="component" value="Unassembled WGS sequence"/>
</dbReference>
<gene>
    <name evidence="1" type="ORF">NCTC11872_00604</name>
</gene>
<proteinExistence type="predicted"/>
<dbReference type="EMBL" id="UASK01000004">
    <property type="protein sequence ID" value="SPX41020.1"/>
    <property type="molecule type" value="Genomic_DNA"/>
</dbReference>
<dbReference type="AlphaFoldDB" id="A0A2X1PLE1"/>
<reference evidence="1 2" key="1">
    <citation type="submission" date="2018-06" db="EMBL/GenBank/DDBJ databases">
        <authorList>
            <consortium name="Pathogen Informatics"/>
            <person name="Doyle S."/>
        </authorList>
    </citation>
    <scope>NUCLEOTIDE SEQUENCE [LARGE SCALE GENOMIC DNA]</scope>
    <source>
        <strain evidence="1 2">NCTC11872</strain>
    </source>
</reference>
<evidence type="ECO:0000313" key="1">
    <source>
        <dbReference type="EMBL" id="SPX41020.1"/>
    </source>
</evidence>
<evidence type="ECO:0000313" key="2">
    <source>
        <dbReference type="Proteomes" id="UP000249936"/>
    </source>
</evidence>
<protein>
    <submittedName>
        <fullName evidence="1">Transcriptional regulator containing an hth domain</fullName>
    </submittedName>
</protein>
<name>A0A2X1PLE1_HAEIF</name>
<sequence length="110" mass="12908">MKNVFLRVADSNRGPLTREQIKNLEYDKNIRLFEDEIVPDFNEEDLDQALLELYKTKVNFTSGDILDLLYKRNLLTKKEGCYQFKKISHFTLFYHAGTLHSFSISPLCSL</sequence>
<accession>A0A2X1PLE1</accession>
<organism evidence="1 2">
    <name type="scientific">Haemophilus influenzae</name>
    <dbReference type="NCBI Taxonomy" id="727"/>
    <lineage>
        <taxon>Bacteria</taxon>
        <taxon>Pseudomonadati</taxon>
        <taxon>Pseudomonadota</taxon>
        <taxon>Gammaproteobacteria</taxon>
        <taxon>Pasteurellales</taxon>
        <taxon>Pasteurellaceae</taxon>
        <taxon>Haemophilus</taxon>
    </lineage>
</organism>